<feature type="region of interest" description="Disordered" evidence="1">
    <location>
        <begin position="384"/>
        <end position="413"/>
    </location>
</feature>
<evidence type="ECO:0008006" key="4">
    <source>
        <dbReference type="Google" id="ProtNLM"/>
    </source>
</evidence>
<dbReference type="PANTHER" id="PTHR21310:SF13">
    <property type="entry name" value="AMINOGLYCOSIDE PHOSPHOTRANSFERASE DOMAIN-CONTAINING PROTEIN"/>
    <property type="match status" value="1"/>
</dbReference>
<dbReference type="EMBL" id="JABXXO010000013">
    <property type="protein sequence ID" value="KAF7761918.1"/>
    <property type="molecule type" value="Genomic_DNA"/>
</dbReference>
<dbReference type="InterPro" id="IPR051678">
    <property type="entry name" value="AGP_Transferase"/>
</dbReference>
<feature type="region of interest" description="Disordered" evidence="1">
    <location>
        <begin position="597"/>
        <end position="655"/>
    </location>
</feature>
<feature type="compositionally biased region" description="Low complexity" evidence="1">
    <location>
        <begin position="604"/>
        <end position="618"/>
    </location>
</feature>
<feature type="region of interest" description="Disordered" evidence="1">
    <location>
        <begin position="705"/>
        <end position="729"/>
    </location>
</feature>
<feature type="compositionally biased region" description="Basic and acidic residues" evidence="1">
    <location>
        <begin position="16"/>
        <end position="31"/>
    </location>
</feature>
<evidence type="ECO:0000313" key="2">
    <source>
        <dbReference type="EMBL" id="KAF7761918.1"/>
    </source>
</evidence>
<dbReference type="PANTHER" id="PTHR21310">
    <property type="entry name" value="AMINOGLYCOSIDE PHOSPHOTRANSFERASE-RELATED-RELATED"/>
    <property type="match status" value="1"/>
</dbReference>
<dbReference type="Proteomes" id="UP000629468">
    <property type="component" value="Unassembled WGS sequence"/>
</dbReference>
<feature type="compositionally biased region" description="Acidic residues" evidence="1">
    <location>
        <begin position="390"/>
        <end position="408"/>
    </location>
</feature>
<dbReference type="InterPro" id="IPR011009">
    <property type="entry name" value="Kinase-like_dom_sf"/>
</dbReference>
<feature type="compositionally biased region" description="Low complexity" evidence="1">
    <location>
        <begin position="641"/>
        <end position="655"/>
    </location>
</feature>
<sequence length="762" mass="84538">MGHPITELQLLCARGNDMRQPNKDKQMRMEEPNPDSTPQNKPNLRCRLVLQPLNPVQDPVKPAADKHPLASSSATGICNSAMPRNGNHLSFADTLDTETPTPLRTPHDDTRPPLIWDWDIEHEDRKRERKADSDATLRGATPFELSLRWDVPQGLPRYAREPSGARCASGSPIDASAQVPTVYHYDSNPYNRLGGEFILMSKAPGIPLAKVFHTLSYNELCQLVKNIVRLLIPLFAHRFSQIGSLYTGPSHQNTLPSGMPTPRPVSHHLAYPLSPVQESASLPPMLTPRPLAAFPAKIPSNSGFATEFHIGPIISWPFFGSNRGFLSHPQEINRGPWSTTHSYCNSCVDREVQGVISENEGRSAPHRLHLDPDEIISSRHHRMTAVPGDMSDDSDEYDLEESDEEWEGPGDGMYRDYRRMQRSTFLFTHMAQREKAARKETERWLNLMERLIQVVEPKKGNAKPEEFGLDCHDLSLENIFVDEVDHTKITCIIDWESTTTRPLWHCAHVPAFAQSSPFVSKLFRRAVTELANDPTVTLPPGSSHTSIGSLCREWLYYESAGTRLRMAHRCMEWDGWEEGLVESILGPEELEEEWDKFDPHHPVSGKSSGSSLSSPASPILDVANTVDGKERTNGNGRRASKSNGSSLSRRSSMSSLSISGAKVSSKLPFVEAQKKEQMLDTTGDICGGRGGELGIRLEAWLSVSSQDGGRDGHNNKNNNNHNNGGGLLGVNGKAKEVVGVVGSVLNKERWLEGQRTAVALDS</sequence>
<accession>A0A8H7EX35</accession>
<name>A0A8H7EX35_AGABI</name>
<protein>
    <recommendedName>
        <fullName evidence="4">Aminoglycoside phosphotransferase domain-containing protein</fullName>
    </recommendedName>
</protein>
<dbReference type="AlphaFoldDB" id="A0A8H7EX35"/>
<organism evidence="2 3">
    <name type="scientific">Agaricus bisporus var. burnettii</name>
    <dbReference type="NCBI Taxonomy" id="192524"/>
    <lineage>
        <taxon>Eukaryota</taxon>
        <taxon>Fungi</taxon>
        <taxon>Dikarya</taxon>
        <taxon>Basidiomycota</taxon>
        <taxon>Agaricomycotina</taxon>
        <taxon>Agaricomycetes</taxon>
        <taxon>Agaricomycetidae</taxon>
        <taxon>Agaricales</taxon>
        <taxon>Agaricineae</taxon>
        <taxon>Agaricaceae</taxon>
        <taxon>Agaricus</taxon>
    </lineage>
</organism>
<dbReference type="SUPFAM" id="SSF56112">
    <property type="entry name" value="Protein kinase-like (PK-like)"/>
    <property type="match status" value="1"/>
</dbReference>
<comment type="caution">
    <text evidence="2">The sequence shown here is derived from an EMBL/GenBank/DDBJ whole genome shotgun (WGS) entry which is preliminary data.</text>
</comment>
<evidence type="ECO:0000256" key="1">
    <source>
        <dbReference type="SAM" id="MobiDB-lite"/>
    </source>
</evidence>
<evidence type="ECO:0000313" key="3">
    <source>
        <dbReference type="Proteomes" id="UP000629468"/>
    </source>
</evidence>
<reference evidence="2 3" key="1">
    <citation type="journal article" name="Sci. Rep.">
        <title>Telomere-to-telomere assembled and centromere annotated genomes of the two main subspecies of the button mushroom Agaricus bisporus reveal especially polymorphic chromosome ends.</title>
        <authorList>
            <person name="Sonnenberg A.S.M."/>
            <person name="Sedaghat-Telgerd N."/>
            <person name="Lavrijssen B."/>
            <person name="Ohm R.A."/>
            <person name="Hendrickx P.M."/>
            <person name="Scholtmeijer K."/>
            <person name="Baars J.J.P."/>
            <person name="van Peer A."/>
        </authorList>
    </citation>
    <scope>NUCLEOTIDE SEQUENCE [LARGE SCALE GENOMIC DNA]</scope>
    <source>
        <strain evidence="2 3">H119_p4</strain>
    </source>
</reference>
<proteinExistence type="predicted"/>
<gene>
    <name evidence="2" type="ORF">Agabi119p4_9910</name>
</gene>
<feature type="region of interest" description="Disordered" evidence="1">
    <location>
        <begin position="56"/>
        <end position="76"/>
    </location>
</feature>
<feature type="region of interest" description="Disordered" evidence="1">
    <location>
        <begin position="11"/>
        <end position="43"/>
    </location>
</feature>